<feature type="compositionally biased region" description="Basic and acidic residues" evidence="11">
    <location>
        <begin position="1683"/>
        <end position="1701"/>
    </location>
</feature>
<keyword evidence="10" id="KW-0175">Coiled coil</keyword>
<feature type="region of interest" description="Disordered" evidence="11">
    <location>
        <begin position="1555"/>
        <end position="1627"/>
    </location>
</feature>
<keyword evidence="8" id="KW-0539">Nucleus</keyword>
<feature type="compositionally biased region" description="Low complexity" evidence="11">
    <location>
        <begin position="2393"/>
        <end position="2409"/>
    </location>
</feature>
<comment type="subcellular location">
    <subcellularLocation>
        <location evidence="1">Nucleus</location>
    </subcellularLocation>
</comment>
<proteinExistence type="predicted"/>
<keyword evidence="14" id="KW-1185">Reference proteome</keyword>
<feature type="compositionally biased region" description="Polar residues" evidence="11">
    <location>
        <begin position="16"/>
        <end position="25"/>
    </location>
</feature>
<dbReference type="InterPro" id="IPR013087">
    <property type="entry name" value="Znf_C2H2_type"/>
</dbReference>
<feature type="domain" description="C2H2-type" evidence="12">
    <location>
        <begin position="1868"/>
        <end position="1895"/>
    </location>
</feature>
<evidence type="ECO:0000259" key="12">
    <source>
        <dbReference type="PROSITE" id="PS50157"/>
    </source>
</evidence>
<dbReference type="PANTHER" id="PTHR45988:SF18">
    <property type="entry name" value="C2H2-TYPE ZINC FINGER FAMILY PROTEIN"/>
    <property type="match status" value="1"/>
</dbReference>
<keyword evidence="5" id="KW-0862">Zinc</keyword>
<dbReference type="GO" id="GO:0000976">
    <property type="term" value="F:transcription cis-regulatory region binding"/>
    <property type="evidence" value="ECO:0007669"/>
    <property type="project" value="TreeGrafter"/>
</dbReference>
<evidence type="ECO:0000256" key="9">
    <source>
        <dbReference type="PROSITE-ProRule" id="PRU00042"/>
    </source>
</evidence>
<keyword evidence="2" id="KW-0479">Metal-binding</keyword>
<evidence type="ECO:0000313" key="14">
    <source>
        <dbReference type="Proteomes" id="UP000791440"/>
    </source>
</evidence>
<dbReference type="Pfam" id="PF00096">
    <property type="entry name" value="zf-C2H2"/>
    <property type="match status" value="1"/>
</dbReference>
<evidence type="ECO:0000313" key="13">
    <source>
        <dbReference type="EMBL" id="KAG6450141.1"/>
    </source>
</evidence>
<reference evidence="13" key="1">
    <citation type="journal article" date="2016" name="Insect Biochem. Mol. Biol.">
        <title>Multifaceted biological insights from a draft genome sequence of the tobacco hornworm moth, Manduca sexta.</title>
        <authorList>
            <person name="Kanost M.R."/>
            <person name="Arrese E.L."/>
            <person name="Cao X."/>
            <person name="Chen Y.R."/>
            <person name="Chellapilla S."/>
            <person name="Goldsmith M.R."/>
            <person name="Grosse-Wilde E."/>
            <person name="Heckel D.G."/>
            <person name="Herndon N."/>
            <person name="Jiang H."/>
            <person name="Papanicolaou A."/>
            <person name="Qu J."/>
            <person name="Soulages J.L."/>
            <person name="Vogel H."/>
            <person name="Walters J."/>
            <person name="Waterhouse R.M."/>
            <person name="Ahn S.J."/>
            <person name="Almeida F.C."/>
            <person name="An C."/>
            <person name="Aqrawi P."/>
            <person name="Bretschneider A."/>
            <person name="Bryant W.B."/>
            <person name="Bucks S."/>
            <person name="Chao H."/>
            <person name="Chevignon G."/>
            <person name="Christen J.M."/>
            <person name="Clarke D.F."/>
            <person name="Dittmer N.T."/>
            <person name="Ferguson L.C.F."/>
            <person name="Garavelou S."/>
            <person name="Gordon K.H.J."/>
            <person name="Gunaratna R.T."/>
            <person name="Han Y."/>
            <person name="Hauser F."/>
            <person name="He Y."/>
            <person name="Heidel-Fischer H."/>
            <person name="Hirsh A."/>
            <person name="Hu Y."/>
            <person name="Jiang H."/>
            <person name="Kalra D."/>
            <person name="Klinner C."/>
            <person name="Konig C."/>
            <person name="Kovar C."/>
            <person name="Kroll A.R."/>
            <person name="Kuwar S.S."/>
            <person name="Lee S.L."/>
            <person name="Lehman R."/>
            <person name="Li K."/>
            <person name="Li Z."/>
            <person name="Liang H."/>
            <person name="Lovelace S."/>
            <person name="Lu Z."/>
            <person name="Mansfield J.H."/>
            <person name="McCulloch K.J."/>
            <person name="Mathew T."/>
            <person name="Morton B."/>
            <person name="Muzny D.M."/>
            <person name="Neunemann D."/>
            <person name="Ongeri F."/>
            <person name="Pauchet Y."/>
            <person name="Pu L.L."/>
            <person name="Pyrousis I."/>
            <person name="Rao X.J."/>
            <person name="Redding A."/>
            <person name="Roesel C."/>
            <person name="Sanchez-Gracia A."/>
            <person name="Schaack S."/>
            <person name="Shukla A."/>
            <person name="Tetreau G."/>
            <person name="Wang Y."/>
            <person name="Xiong G.H."/>
            <person name="Traut W."/>
            <person name="Walsh T.K."/>
            <person name="Worley K.C."/>
            <person name="Wu D."/>
            <person name="Wu W."/>
            <person name="Wu Y.Q."/>
            <person name="Zhang X."/>
            <person name="Zou Z."/>
            <person name="Zucker H."/>
            <person name="Briscoe A.D."/>
            <person name="Burmester T."/>
            <person name="Clem R.J."/>
            <person name="Feyereisen R."/>
            <person name="Grimmelikhuijzen C.J.P."/>
            <person name="Hamodrakas S.J."/>
            <person name="Hansson B.S."/>
            <person name="Huguet E."/>
            <person name="Jermiin L.S."/>
            <person name="Lan Q."/>
            <person name="Lehman H.K."/>
            <person name="Lorenzen M."/>
            <person name="Merzendorfer H."/>
            <person name="Michalopoulos I."/>
            <person name="Morton D.B."/>
            <person name="Muthukrishnan S."/>
            <person name="Oakeshott J.G."/>
            <person name="Palmer W."/>
            <person name="Park Y."/>
            <person name="Passarelli A.L."/>
            <person name="Rozas J."/>
            <person name="Schwartz L.M."/>
            <person name="Smith W."/>
            <person name="Southgate A."/>
            <person name="Vilcinskas A."/>
            <person name="Vogt R."/>
            <person name="Wang P."/>
            <person name="Werren J."/>
            <person name="Yu X.Q."/>
            <person name="Zhou J.J."/>
            <person name="Brown S.J."/>
            <person name="Scherer S.E."/>
            <person name="Richards S."/>
            <person name="Blissard G.W."/>
        </authorList>
    </citation>
    <scope>NUCLEOTIDE SEQUENCE</scope>
</reference>
<keyword evidence="4 9" id="KW-0863">Zinc-finger</keyword>
<reference evidence="13" key="2">
    <citation type="submission" date="2020-12" db="EMBL/GenBank/DDBJ databases">
        <authorList>
            <person name="Kanost M."/>
        </authorList>
    </citation>
    <scope>NUCLEOTIDE SEQUENCE</scope>
</reference>
<feature type="region of interest" description="Disordered" evidence="11">
    <location>
        <begin position="1661"/>
        <end position="1701"/>
    </location>
</feature>
<feature type="compositionally biased region" description="Basic and acidic residues" evidence="11">
    <location>
        <begin position="2005"/>
        <end position="2015"/>
    </location>
</feature>
<name>A0A922CLA0_MANSE</name>
<feature type="region of interest" description="Disordered" evidence="11">
    <location>
        <begin position="366"/>
        <end position="386"/>
    </location>
</feature>
<dbReference type="PROSITE" id="PS00354">
    <property type="entry name" value="HMGI_Y"/>
    <property type="match status" value="1"/>
</dbReference>
<evidence type="ECO:0000256" key="10">
    <source>
        <dbReference type="SAM" id="Coils"/>
    </source>
</evidence>
<evidence type="ECO:0000256" key="3">
    <source>
        <dbReference type="ARBA" id="ARBA00022737"/>
    </source>
</evidence>
<feature type="compositionally biased region" description="Basic residues" evidence="11">
    <location>
        <begin position="2206"/>
        <end position="2221"/>
    </location>
</feature>
<dbReference type="EMBL" id="JH668383">
    <property type="protein sequence ID" value="KAG6450141.1"/>
    <property type="molecule type" value="Genomic_DNA"/>
</dbReference>
<feature type="compositionally biased region" description="Basic and acidic residues" evidence="11">
    <location>
        <begin position="1843"/>
        <end position="1862"/>
    </location>
</feature>
<dbReference type="SUPFAM" id="SSF57667">
    <property type="entry name" value="beta-beta-alpha zinc fingers"/>
    <property type="match status" value="2"/>
</dbReference>
<feature type="compositionally biased region" description="Acidic residues" evidence="11">
    <location>
        <begin position="1617"/>
        <end position="1627"/>
    </location>
</feature>
<feature type="compositionally biased region" description="Basic and acidic residues" evidence="11">
    <location>
        <begin position="2412"/>
        <end position="2434"/>
    </location>
</feature>
<feature type="region of interest" description="Disordered" evidence="11">
    <location>
        <begin position="1162"/>
        <end position="1209"/>
    </location>
</feature>
<evidence type="ECO:0000256" key="11">
    <source>
        <dbReference type="SAM" id="MobiDB-lite"/>
    </source>
</evidence>
<evidence type="ECO:0000256" key="5">
    <source>
        <dbReference type="ARBA" id="ARBA00022833"/>
    </source>
</evidence>
<feature type="region of interest" description="Disordered" evidence="11">
    <location>
        <begin position="1983"/>
        <end position="2019"/>
    </location>
</feature>
<evidence type="ECO:0000256" key="6">
    <source>
        <dbReference type="ARBA" id="ARBA00023015"/>
    </source>
</evidence>
<evidence type="ECO:0000256" key="2">
    <source>
        <dbReference type="ARBA" id="ARBA00022723"/>
    </source>
</evidence>
<organism evidence="13 14">
    <name type="scientific">Manduca sexta</name>
    <name type="common">Tobacco hawkmoth</name>
    <name type="synonym">Tobacco hornworm</name>
    <dbReference type="NCBI Taxonomy" id="7130"/>
    <lineage>
        <taxon>Eukaryota</taxon>
        <taxon>Metazoa</taxon>
        <taxon>Ecdysozoa</taxon>
        <taxon>Arthropoda</taxon>
        <taxon>Hexapoda</taxon>
        <taxon>Insecta</taxon>
        <taxon>Pterygota</taxon>
        <taxon>Neoptera</taxon>
        <taxon>Endopterygota</taxon>
        <taxon>Lepidoptera</taxon>
        <taxon>Glossata</taxon>
        <taxon>Ditrysia</taxon>
        <taxon>Bombycoidea</taxon>
        <taxon>Sphingidae</taxon>
        <taxon>Sphinginae</taxon>
        <taxon>Sphingini</taxon>
        <taxon>Manduca</taxon>
    </lineage>
</organism>
<feature type="domain" description="C2H2-type" evidence="12">
    <location>
        <begin position="1808"/>
        <end position="1830"/>
    </location>
</feature>
<dbReference type="Gene3D" id="3.30.160.60">
    <property type="entry name" value="Classic Zinc Finger"/>
    <property type="match status" value="2"/>
</dbReference>
<feature type="region of interest" description="Disordered" evidence="11">
    <location>
        <begin position="894"/>
        <end position="930"/>
    </location>
</feature>
<dbReference type="InterPro" id="IPR000637">
    <property type="entry name" value="HMGI/Y_DNA-bd_CS"/>
</dbReference>
<evidence type="ECO:0000256" key="4">
    <source>
        <dbReference type="ARBA" id="ARBA00022771"/>
    </source>
</evidence>
<dbReference type="PANTHER" id="PTHR45988">
    <property type="entry name" value="C2H2 TYPE ZINC FINGER TRANSCRIPTION FACTOR FAMILY-RELATED"/>
    <property type="match status" value="1"/>
</dbReference>
<dbReference type="Proteomes" id="UP000791440">
    <property type="component" value="Unassembled WGS sequence"/>
</dbReference>
<evidence type="ECO:0000256" key="8">
    <source>
        <dbReference type="ARBA" id="ARBA00023242"/>
    </source>
</evidence>
<dbReference type="PROSITE" id="PS00028">
    <property type="entry name" value="ZINC_FINGER_C2H2_1"/>
    <property type="match status" value="4"/>
</dbReference>
<feature type="compositionally biased region" description="Pro residues" evidence="11">
    <location>
        <begin position="2363"/>
        <end position="2376"/>
    </location>
</feature>
<sequence>MDRLNQLRGAAGGSGDSTLDTTSPPSEAFITANESSSKYFSLSEVDSTFDISPIKDVSLASASGDPERTITDADELISELSPITKKNDRLDSYKIGKQIEAANILSGGVDIFDDNDNSYDGDELVIDDNVELDNKSSPELKQIEPTDNITEPTVMDVETDIASKDTEVVLQIDGKNVDAIDIGNGLYLYRKEGQEELAAVQIIDDDQQQPSFKFLKVRENTEGNLEVYEEIEIEVPKEVPVKEGKSIDKNTSHVPIKDINKVINEPSSNKVADRINKTPQKEIVLTASEVESEVKDVSDSKSEVNLNGKMMKFSESRKSPVIGSFTPMTYHSTPNKEGIPLTKTMVDMQLQPSRHSDNIKKTIEVHTDSGKQKHNETPSKIKDSSEDIKEIDISIIDKEETTLEDREPQHKEGETTELEPDKTDMIMEQVDKSNGAIPNEKQETNQIKTPECVVESADIIIDNETEEDNLVLVTDDLPEDKGLTLDCNNTFEENNVKKLLNLPEPKLSIEEKNIQENKELNVEAPDSSKIISHEKNEIEDNKKLTDIQENSGFAPMTSSLSKIEEAQATSLTTTKIMSEKCDVQQEIKDDTIVNIIKENKEEAKVAKTSTVVPDRPIDTTENFNSNTEKACVEEQPQMVSDKEQINPKMAEQLGSLKEKNVSDVTEVNDGKCIKNEKVAAEDIKKEINDKIQEENSTTTKAEKQEITAVEIINKVDIVVNKSLVCEKSVENQLMSTEDVKPTTTYDDKNKFKNDKNKLKDVDSEVKDVKETRITISQEKHTDTVPDIKQLNLNIPKEVQVNKQNEINQNSKAVIEKLITSKAEDSQEASRSNICLQRNVAIDTTKEMKVPLEADSKQTVANNNAEMKLKTENTSNSSKIVPTAPKTNITLNKTTASSNVKNETSDGKKGISKVSPHVDTKPTNNNNAAVPFGKWTEANRQEFLNKIKEAKVPVNVSNSKPIKNSNDLNRRDVLKKIDSQRQSNNAASKAQESTKINIKNENVFTNKHMTVAQEPVMHNVSLDSKIPVKVDSTESKNKDVTKKVAKQEIVSKPPVVPIVTPVVTPSTVTAAKKEVVQRKALNAQDLIDKTVEGMINKVYPIKLHAVEGKSTSAKDSNVQRNADAFTSQPSAVSPTTLYAIEMKMNELHGIPFIERPPHELPRPHNPPFKNYNKGDKEKPIENKGTKIPNLLPFSSKNPPKVKESSVDVDSEEEILEHEPVTGDTEMAKKVIPSNLALKEKIGTVDSDSKINVEPPKKETIITENDFDKFARRNSVTYENCITMNFDGKEQHNVIQTVVEKDIVKTNLKNELSGVETTPKLAPKTQTVRQNINTSKLQLAPKVVSSNDDPSNKNYQSKLQIAYQSALTAKRHLEGPITVIEDKPVKVVYVDANPEFIASKLNVQGQNLSPAKKNVLELDSVNTSDSLDNEMVDTIDDKLQDDSKPKTKHQRKQVLTPVEAPELELIEPGDLGIEVSPKKKRKTEDARTDKAAKNVIHKKSYLLGRTPIVEDKVPKQPEVLKNPVKEPIYRNDNIGSKDTVTALDNLVKAAELLENQSESMNTSIDTNTESQPSTPVKRGRGRPRKYPLPEGAVEKVKVPTPQKKPRLIDAKLTKRDTTTEEEETSDEEIVKENWTMGKINENIVCPICNKLFRSENVVFKHVKHCTGPSPNRSDAEKRSVRRVRQSQESDSKSEDMDIDDEISKDIKKYTPKKRRSKDSSIKSDTDKEDIIVIEDTPVKDKSEKEDDRKHHESRKLSKTKIHNRIVNNLVCEFCGKTFRQLSYLANHKLQHKKEDAKKTEKNSQPSKSVLSCEVCKKEFRKLHHLAQHRSIHNVPTVSSRLSRKSSSEQEETKSEKEENSKQNDDPSAGFRCEPCDKSFRKLHHLVEHRETHDGINRQKIATTVPTVVEKITPPPQCDICKKTFRKLHHLIEHKEQHLETSSEKSDDKSVKSSLSTKDIIHECPLCYMVFPNEHSLNKHHIICQRKKRQSKQPKPILEDGETLDMDETAKSEESKFEDNDEPEIISEEVKVINLDKDDEKEKVDAPLPAENINIIEIIENPPPAEVKEIAVKDQEIPEEEEEIKNPTPKYTTTKVEVPSEIIEVKMKSEEKESQKEVEKVQDVPKKKTPAKSKVIATAIKRQKLSTPAPTETDKSPMETSDDDEVRYMLNPNFKADDTSEGKVFMKVRAKKRNSLQIERPNSKDLIKRRTSLQHPPKIPRLKPKPIEPKVTTSVMRNPAKPPKLEPVPSTDSDDSDVKYSFPKQTPERTTLRERSSRELERKPQRKSLTEKRKTLSGIAKRKSLGKSAGIRHKEAASPPKPVKRRTTEVGHRCDCGQLFSSAALLSRHTSLAHTPPRIRKRRSPPPDVAKPAIKPPPKNIDKPKQTVGSRKSSVRSDTSTSNTKSTVTTRKSSVKTDAKTPTDTRKSIKPVEKVEPKTSNAPNAKGRRSIATRTTAIPDKGKKPTQKSKI</sequence>
<feature type="region of interest" description="Disordered" evidence="11">
    <location>
        <begin position="1"/>
        <end position="29"/>
    </location>
</feature>
<feature type="compositionally biased region" description="Basic and acidic residues" evidence="11">
    <location>
        <begin position="2323"/>
        <end position="2332"/>
    </location>
</feature>
<dbReference type="PROSITE" id="PS50157">
    <property type="entry name" value="ZINC_FINGER_C2H2_2"/>
    <property type="match status" value="5"/>
</dbReference>
<feature type="coiled-coil region" evidence="10">
    <location>
        <begin position="673"/>
        <end position="704"/>
    </location>
</feature>
<keyword evidence="6" id="KW-0805">Transcription regulation</keyword>
<dbReference type="GO" id="GO:0008270">
    <property type="term" value="F:zinc ion binding"/>
    <property type="evidence" value="ECO:0007669"/>
    <property type="project" value="UniProtKB-KW"/>
</dbReference>
<feature type="compositionally biased region" description="Basic and acidic residues" evidence="11">
    <location>
        <begin position="1730"/>
        <end position="1748"/>
    </location>
</feature>
<feature type="compositionally biased region" description="Basic and acidic residues" evidence="11">
    <location>
        <begin position="2263"/>
        <end position="2291"/>
    </location>
</feature>
<feature type="domain" description="C2H2-type" evidence="12">
    <location>
        <begin position="1767"/>
        <end position="1794"/>
    </location>
</feature>
<feature type="compositionally biased region" description="Basic and acidic residues" evidence="11">
    <location>
        <begin position="1171"/>
        <end position="1183"/>
    </location>
</feature>
<feature type="region of interest" description="Disordered" evidence="11">
    <location>
        <begin position="1730"/>
        <end position="1754"/>
    </location>
</feature>
<evidence type="ECO:0000256" key="1">
    <source>
        <dbReference type="ARBA" id="ARBA00004123"/>
    </source>
</evidence>
<keyword evidence="3" id="KW-0677">Repeat</keyword>
<feature type="compositionally biased region" description="Basic and acidic residues" evidence="11">
    <location>
        <begin position="2100"/>
        <end position="2123"/>
    </location>
</feature>
<feature type="domain" description="C2H2-type" evidence="12">
    <location>
        <begin position="1913"/>
        <end position="1940"/>
    </location>
</feature>
<dbReference type="GO" id="GO:0005634">
    <property type="term" value="C:nucleus"/>
    <property type="evidence" value="ECO:0007669"/>
    <property type="project" value="UniProtKB-SubCell"/>
</dbReference>
<evidence type="ECO:0000256" key="7">
    <source>
        <dbReference type="ARBA" id="ARBA00023163"/>
    </source>
</evidence>
<keyword evidence="7" id="KW-0804">Transcription</keyword>
<dbReference type="InterPro" id="IPR036236">
    <property type="entry name" value="Znf_C2H2_sf"/>
</dbReference>
<protein>
    <recommendedName>
        <fullName evidence="12">C2H2-type domain-containing protein</fullName>
    </recommendedName>
</protein>
<feature type="domain" description="C2H2-type" evidence="12">
    <location>
        <begin position="1641"/>
        <end position="1668"/>
    </location>
</feature>
<dbReference type="GO" id="GO:0003700">
    <property type="term" value="F:DNA-binding transcription factor activity"/>
    <property type="evidence" value="ECO:0007669"/>
    <property type="project" value="InterPro"/>
</dbReference>
<accession>A0A922CLA0</accession>
<feature type="compositionally biased region" description="Polar residues" evidence="11">
    <location>
        <begin position="1555"/>
        <end position="1572"/>
    </location>
</feature>
<feature type="region of interest" description="Disordered" evidence="11">
    <location>
        <begin position="399"/>
        <end position="418"/>
    </location>
</feature>
<comment type="caution">
    <text evidence="13">The sequence shown here is derived from an EMBL/GenBank/DDBJ whole genome shotgun (WGS) entry which is preliminary data.</text>
</comment>
<feature type="region of interest" description="Disordered" evidence="11">
    <location>
        <begin position="2188"/>
        <end position="2468"/>
    </location>
</feature>
<dbReference type="Pfam" id="PF13912">
    <property type="entry name" value="zf-C2H2_6"/>
    <property type="match status" value="1"/>
</dbReference>
<dbReference type="InterPro" id="IPR044653">
    <property type="entry name" value="AZF1/2/3-like"/>
</dbReference>
<feature type="compositionally biased region" description="Basic and acidic residues" evidence="11">
    <location>
        <begin position="1604"/>
        <end position="1616"/>
    </location>
</feature>
<gene>
    <name evidence="13" type="ORF">O3G_MSEX006404</name>
</gene>
<feature type="region of interest" description="Disordered" evidence="11">
    <location>
        <begin position="1824"/>
        <end position="1868"/>
    </location>
</feature>
<dbReference type="SMART" id="SM00355">
    <property type="entry name" value="ZnF_C2H2"/>
    <property type="match status" value="7"/>
</dbReference>
<feature type="region of interest" description="Disordered" evidence="11">
    <location>
        <begin position="2072"/>
        <end position="2162"/>
    </location>
</feature>